<evidence type="ECO:0000256" key="7">
    <source>
        <dbReference type="ARBA" id="ARBA00023136"/>
    </source>
</evidence>
<evidence type="ECO:0000256" key="3">
    <source>
        <dbReference type="ARBA" id="ARBA00022692"/>
    </source>
</evidence>
<dbReference type="InterPro" id="IPR003591">
    <property type="entry name" value="Leu-rich_rpt_typical-subtyp"/>
</dbReference>
<evidence type="ECO:0000256" key="2">
    <source>
        <dbReference type="ARBA" id="ARBA00022614"/>
    </source>
</evidence>
<evidence type="ECO:0000256" key="4">
    <source>
        <dbReference type="ARBA" id="ARBA00022729"/>
    </source>
</evidence>
<dbReference type="PRINTS" id="PR00019">
    <property type="entry name" value="LEURICHRPT"/>
</dbReference>
<dbReference type="SUPFAM" id="SSF48452">
    <property type="entry name" value="TPR-like"/>
    <property type="match status" value="1"/>
</dbReference>
<evidence type="ECO:0000313" key="12">
    <source>
        <dbReference type="Proteomes" id="UP000326939"/>
    </source>
</evidence>
<organism evidence="11 12">
    <name type="scientific">Salix brachista</name>
    <dbReference type="NCBI Taxonomy" id="2182728"/>
    <lineage>
        <taxon>Eukaryota</taxon>
        <taxon>Viridiplantae</taxon>
        <taxon>Streptophyta</taxon>
        <taxon>Embryophyta</taxon>
        <taxon>Tracheophyta</taxon>
        <taxon>Spermatophyta</taxon>
        <taxon>Magnoliopsida</taxon>
        <taxon>eudicotyledons</taxon>
        <taxon>Gunneridae</taxon>
        <taxon>Pentapetalae</taxon>
        <taxon>rosids</taxon>
        <taxon>fabids</taxon>
        <taxon>Malpighiales</taxon>
        <taxon>Salicaceae</taxon>
        <taxon>Saliceae</taxon>
        <taxon>Salix</taxon>
    </lineage>
</organism>
<dbReference type="SUPFAM" id="SSF52058">
    <property type="entry name" value="L domain-like"/>
    <property type="match status" value="1"/>
</dbReference>
<accession>A0A5N5LZU0</accession>
<dbReference type="Pfam" id="PF13855">
    <property type="entry name" value="LRR_8"/>
    <property type="match status" value="1"/>
</dbReference>
<proteinExistence type="predicted"/>
<keyword evidence="12" id="KW-1185">Reference proteome</keyword>
<dbReference type="InterPro" id="IPR011990">
    <property type="entry name" value="TPR-like_helical_dom_sf"/>
</dbReference>
<sequence length="1083" mass="119556">MPPSFTVSPCQDSEKNRYLQTLLASARPFLRGELESVDKNLPSLISVLRSVGAGECWHKHGSFLDHLVDIYRILKIWKAPDSVCLCGLFHSAYSNSYVNLAIFDPNTGRDVVRNHVGEAAERLIHLFCIVPRQPLIHDDLLFKYSDLELVEHLKASELSLRNAEEKGLFNGEESWRKKLASLVPASGITVKNIKSGEDVLVPRRIVAVFLLMTMADFSDQLFGFQDLLFENLDGRLEFTGNNFGALWPGDGKPGLWVNSVSRMGAIYSLIAREEEVFIEERKRAGGLEVDKERDEDIELVVAPVFENCTKVVDAGGQVEARDMYWEAVYDTSKGGLERAEELLLSSIEKNPFVGEPHVVLGQFYMTKGRFEEAEREAEKGVTLLLEWGSPWDKRMSWEGWVAWARILLMKAKEKSWPQTSWGILNLGLVRVAMNGAAVINLIYCVAEIMEAPDISSAIILSSQSKAWLAKVKTAVVGYSCSPPPILKCLSLLPPSLQLCSSARYISSTAKTNRNTWTKRTCSCKHQMEREIKICQRLDGDLSSENEKAQNEGFLLSDTCHNNMHGGPFISFLTAQGPALKPSLAPRPITRGDWNRSFLLMILSWVSKFLLLSFFLDVVSPLPLAQTISPLQTSVCSEADRVALLGFKERILKDTTDILSSWIGRDCCGGDWEGVQCNPATGRVTGLVLQGSARESGIYMRGTLSPALGSLAFLEVMVISGMKHITGPIPESFSSLTRLAQLVLEDNSLEGNIPPGLGRLPSLSTLSLNGNHLRGQIPPSLGNFKKLQQLSLARNLLSGPIPSTFQNFLSLQSLDLSFNLLSGLIPDILGHFQNITFIDLSNNQLSGLLPASLFSLVKLQDLSLDHNQLAGRIPNQIAGLKSLTRLSLSSNGLTGQIPASISSLQNLWYLNLSRNGLSDPLPVIQGRGLPSLLSVDLSNNHLSLGTVPGWIKDRELSDVHLAGCKLQGNLPKFTRPDSLSSLDLSDNLLTGGIAGFFTNMSNLQKLKLSNNQLKFDLSEIKLPDGISSIELQSNQLSGLLSRILNNRTSSFLEDKEMKNKEKWASLMLTTLPRIQAQYQMSIVT</sequence>
<dbReference type="Proteomes" id="UP000326939">
    <property type="component" value="Chromosome 7"/>
</dbReference>
<evidence type="ECO:0000256" key="6">
    <source>
        <dbReference type="ARBA" id="ARBA00022989"/>
    </source>
</evidence>
<evidence type="ECO:0000313" key="11">
    <source>
        <dbReference type="EMBL" id="KAB5547436.1"/>
    </source>
</evidence>
<keyword evidence="8" id="KW-0325">Glycoprotein</keyword>
<dbReference type="FunFam" id="3.80.10.10:FF:000233">
    <property type="entry name" value="Leucine-rich repeat receptor-like protein kinase TDR"/>
    <property type="match status" value="1"/>
</dbReference>
<dbReference type="EMBL" id="VDCV01000007">
    <property type="protein sequence ID" value="KAB5547436.1"/>
    <property type="molecule type" value="Genomic_DNA"/>
</dbReference>
<feature type="domain" description="Leucine-rich repeat-containing N-terminal plant-type" evidence="9">
    <location>
        <begin position="638"/>
        <end position="677"/>
    </location>
</feature>
<keyword evidence="3" id="KW-0812">Transmembrane</keyword>
<feature type="domain" description="DUF6817" evidence="10">
    <location>
        <begin position="47"/>
        <end position="132"/>
    </location>
</feature>
<evidence type="ECO:0000256" key="1">
    <source>
        <dbReference type="ARBA" id="ARBA00004167"/>
    </source>
</evidence>
<comment type="caution">
    <text evidence="11">The sequence shown here is derived from an EMBL/GenBank/DDBJ whole genome shotgun (WGS) entry which is preliminary data.</text>
</comment>
<keyword evidence="6" id="KW-1133">Transmembrane helix</keyword>
<dbReference type="Pfam" id="PF20680">
    <property type="entry name" value="DUF6817"/>
    <property type="match status" value="1"/>
</dbReference>
<dbReference type="InterPro" id="IPR032675">
    <property type="entry name" value="LRR_dom_sf"/>
</dbReference>
<comment type="subcellular location">
    <subcellularLocation>
        <location evidence="1">Membrane</location>
        <topology evidence="1">Single-pass membrane protein</topology>
    </subcellularLocation>
</comment>
<dbReference type="AlphaFoldDB" id="A0A5N5LZU0"/>
<protein>
    <submittedName>
        <fullName evidence="11">Uncharacterized protein</fullName>
    </submittedName>
</protein>
<name>A0A5N5LZU0_9ROSI</name>
<dbReference type="Gene3D" id="3.80.10.10">
    <property type="entry name" value="Ribonuclease Inhibitor"/>
    <property type="match status" value="2"/>
</dbReference>
<reference evidence="12" key="1">
    <citation type="journal article" date="2019" name="Gigascience">
        <title>De novo genome assembly of the endangered Acer yangbiense, a plant species with extremely small populations endemic to Yunnan Province, China.</title>
        <authorList>
            <person name="Yang J."/>
            <person name="Wariss H.M."/>
            <person name="Tao L."/>
            <person name="Zhang R."/>
            <person name="Yun Q."/>
            <person name="Hollingsworth P."/>
            <person name="Dao Z."/>
            <person name="Luo G."/>
            <person name="Guo H."/>
            <person name="Ma Y."/>
            <person name="Sun W."/>
        </authorList>
    </citation>
    <scope>NUCLEOTIDE SEQUENCE [LARGE SCALE GENOMIC DNA]</scope>
    <source>
        <strain evidence="12">cv. br00</strain>
    </source>
</reference>
<dbReference type="InterPro" id="IPR001611">
    <property type="entry name" value="Leu-rich_rpt"/>
</dbReference>
<gene>
    <name evidence="11" type="ORF">DKX38_010842</name>
</gene>
<dbReference type="PANTHER" id="PTHR37391:SF2">
    <property type="entry name" value="E3 UBIQUITIN-PROTEIN LIGASE"/>
    <property type="match status" value="1"/>
</dbReference>
<keyword evidence="4" id="KW-0732">Signal</keyword>
<dbReference type="GO" id="GO:0009791">
    <property type="term" value="P:post-embryonic development"/>
    <property type="evidence" value="ECO:0007669"/>
    <property type="project" value="UniProtKB-ARBA"/>
</dbReference>
<keyword evidence="2" id="KW-0433">Leucine-rich repeat</keyword>
<evidence type="ECO:0000259" key="10">
    <source>
        <dbReference type="Pfam" id="PF20680"/>
    </source>
</evidence>
<evidence type="ECO:0000259" key="9">
    <source>
        <dbReference type="Pfam" id="PF08263"/>
    </source>
</evidence>
<dbReference type="InterPro" id="IPR013210">
    <property type="entry name" value="LRR_N_plant-typ"/>
</dbReference>
<dbReference type="GO" id="GO:0016020">
    <property type="term" value="C:membrane"/>
    <property type="evidence" value="ECO:0007669"/>
    <property type="project" value="UniProtKB-SubCell"/>
</dbReference>
<keyword evidence="5" id="KW-0677">Repeat</keyword>
<evidence type="ECO:0000256" key="8">
    <source>
        <dbReference type="ARBA" id="ARBA00023180"/>
    </source>
</evidence>
<keyword evidence="7" id="KW-0472">Membrane</keyword>
<dbReference type="Pfam" id="PF08263">
    <property type="entry name" value="LRRNT_2"/>
    <property type="match status" value="1"/>
</dbReference>
<evidence type="ECO:0000256" key="5">
    <source>
        <dbReference type="ARBA" id="ARBA00022737"/>
    </source>
</evidence>
<dbReference type="InterPro" id="IPR049202">
    <property type="entry name" value="DUF6817"/>
</dbReference>
<dbReference type="SMART" id="SM00369">
    <property type="entry name" value="LRR_TYP"/>
    <property type="match status" value="7"/>
</dbReference>
<dbReference type="PANTHER" id="PTHR37391">
    <property type="entry name" value="E3 UBIQUITIN-PROTEIN LIGASE"/>
    <property type="match status" value="1"/>
</dbReference>
<dbReference type="Pfam" id="PF00560">
    <property type="entry name" value="LRR_1"/>
    <property type="match status" value="4"/>
</dbReference>